<dbReference type="AlphaFoldDB" id="A0A6A6E8V6"/>
<dbReference type="OrthoDB" id="3556572at2759"/>
<keyword evidence="2" id="KW-1185">Reference proteome</keyword>
<dbReference type="Proteomes" id="UP000800200">
    <property type="component" value="Unassembled WGS sequence"/>
</dbReference>
<organism evidence="1 2">
    <name type="scientific">Zopfia rhizophila CBS 207.26</name>
    <dbReference type="NCBI Taxonomy" id="1314779"/>
    <lineage>
        <taxon>Eukaryota</taxon>
        <taxon>Fungi</taxon>
        <taxon>Dikarya</taxon>
        <taxon>Ascomycota</taxon>
        <taxon>Pezizomycotina</taxon>
        <taxon>Dothideomycetes</taxon>
        <taxon>Dothideomycetes incertae sedis</taxon>
        <taxon>Zopfiaceae</taxon>
        <taxon>Zopfia</taxon>
    </lineage>
</organism>
<dbReference type="SUPFAM" id="SSF52047">
    <property type="entry name" value="RNI-like"/>
    <property type="match status" value="1"/>
</dbReference>
<evidence type="ECO:0000313" key="2">
    <source>
        <dbReference type="Proteomes" id="UP000800200"/>
    </source>
</evidence>
<dbReference type="EMBL" id="ML994630">
    <property type="protein sequence ID" value="KAF2186266.1"/>
    <property type="molecule type" value="Genomic_DNA"/>
</dbReference>
<dbReference type="InterPro" id="IPR032675">
    <property type="entry name" value="LRR_dom_sf"/>
</dbReference>
<protein>
    <submittedName>
        <fullName evidence="1">Uncharacterized protein</fullName>
    </submittedName>
</protein>
<gene>
    <name evidence="1" type="ORF">K469DRAFT_573185</name>
</gene>
<accession>A0A6A6E8V6</accession>
<reference evidence="1" key="1">
    <citation type="journal article" date="2020" name="Stud. Mycol.">
        <title>101 Dothideomycetes genomes: a test case for predicting lifestyles and emergence of pathogens.</title>
        <authorList>
            <person name="Haridas S."/>
            <person name="Albert R."/>
            <person name="Binder M."/>
            <person name="Bloem J."/>
            <person name="Labutti K."/>
            <person name="Salamov A."/>
            <person name="Andreopoulos B."/>
            <person name="Baker S."/>
            <person name="Barry K."/>
            <person name="Bills G."/>
            <person name="Bluhm B."/>
            <person name="Cannon C."/>
            <person name="Castanera R."/>
            <person name="Culley D."/>
            <person name="Daum C."/>
            <person name="Ezra D."/>
            <person name="Gonzalez J."/>
            <person name="Henrissat B."/>
            <person name="Kuo A."/>
            <person name="Liang C."/>
            <person name="Lipzen A."/>
            <person name="Lutzoni F."/>
            <person name="Magnuson J."/>
            <person name="Mondo S."/>
            <person name="Nolan M."/>
            <person name="Ohm R."/>
            <person name="Pangilinan J."/>
            <person name="Park H.-J."/>
            <person name="Ramirez L."/>
            <person name="Alfaro M."/>
            <person name="Sun H."/>
            <person name="Tritt A."/>
            <person name="Yoshinaga Y."/>
            <person name="Zwiers L.-H."/>
            <person name="Turgeon B."/>
            <person name="Goodwin S."/>
            <person name="Spatafora J."/>
            <person name="Crous P."/>
            <person name="Grigoriev I."/>
        </authorList>
    </citation>
    <scope>NUCLEOTIDE SEQUENCE</scope>
    <source>
        <strain evidence="1">CBS 207.26</strain>
    </source>
</reference>
<proteinExistence type="predicted"/>
<evidence type="ECO:0000313" key="1">
    <source>
        <dbReference type="EMBL" id="KAF2186266.1"/>
    </source>
</evidence>
<name>A0A6A6E8V6_9PEZI</name>
<sequence>MSREFFSTSSLLPPIEGGRFDSINFVGLGDDIHHLILTQLLDEPPYSLLSLARVSKSVNSIAMPYIYRSLILPRGTLGTWQRRAAELLVRRLRQSNGDRPARHIRHIRVEELVRPASELKEILDKVDNLMSFSWNANVKMPSIILSKLQSTWPNVKLFARNHDRHLADFDNKNLDTALLSAPQLEGLEYTIYVSKFNHRTNEVYSEWSQITRILQGSRKCKSLDIRAKPDNFYEDGKYQTGPRIAELPENRGLSQLALNSQTRLPPLEELRIAYTGNYAAKYSFDQVHCSLLLNSMDWSRMRKLDFGRQCPTRLISGLAGRTPNLKFLRLGGPPNEDHSVDTICSYINSITDLEGLDIENVQQNIKDIWPVIRRHRKTLEKLNLRPSRTIYEWPLYLDASYLEEIATDFPKLTHLGFDIPFRRNEEKAEDMDEADQPTTPGAICKKAARQVKKKAAVLDIYLHLPGNATEFALAYRQDAMGTVSLPIINVEATKKFAIALADEISAHQKGPLQKLKLHFARTAYADRAQPFYVEAGMGLKRSDRDDADTLGDEKYEVRGQYVWHAPYW</sequence>
<dbReference type="Gene3D" id="3.80.10.10">
    <property type="entry name" value="Ribonuclease Inhibitor"/>
    <property type="match status" value="1"/>
</dbReference>